<keyword evidence="5 9" id="KW-0479">Metal-binding</keyword>
<dbReference type="EMBL" id="ARXR01000030">
    <property type="protein sequence ID" value="MBF5054117.1"/>
    <property type="molecule type" value="Genomic_DNA"/>
</dbReference>
<keyword evidence="3 9" id="KW-0808">Transferase</keyword>
<feature type="domain" description="MTTase N-terminal" evidence="11">
    <location>
        <begin position="3"/>
        <end position="120"/>
    </location>
</feature>
<dbReference type="InterPro" id="IPR058240">
    <property type="entry name" value="rSAM_sf"/>
</dbReference>
<evidence type="ECO:0000256" key="8">
    <source>
        <dbReference type="ARBA" id="ARBA00033765"/>
    </source>
</evidence>
<reference evidence="13 14" key="1">
    <citation type="submission" date="2012-09" db="EMBL/GenBank/DDBJ databases">
        <title>Genome Sequence of alkane-degrading Bacterium Alcanivorax venustensis ISO4.</title>
        <authorList>
            <person name="Lai Q."/>
            <person name="Shao Z."/>
        </authorList>
    </citation>
    <scope>NUCLEOTIDE SEQUENCE [LARGE SCALE GENOMIC DNA]</scope>
    <source>
        <strain evidence="13 14">ISO4</strain>
    </source>
</reference>
<evidence type="ECO:0000259" key="12">
    <source>
        <dbReference type="PROSITE" id="PS51918"/>
    </source>
</evidence>
<organism evidence="13 14">
    <name type="scientific">Alloalcanivorax venustensis ISO4</name>
    <dbReference type="NCBI Taxonomy" id="1177184"/>
    <lineage>
        <taxon>Bacteria</taxon>
        <taxon>Pseudomonadati</taxon>
        <taxon>Pseudomonadota</taxon>
        <taxon>Gammaproteobacteria</taxon>
        <taxon>Oceanospirillales</taxon>
        <taxon>Alcanivoracaceae</taxon>
        <taxon>Alloalcanivorax</taxon>
    </lineage>
</organism>
<keyword evidence="14" id="KW-1185">Reference proteome</keyword>
<evidence type="ECO:0000256" key="2">
    <source>
        <dbReference type="ARBA" id="ARBA00022485"/>
    </source>
</evidence>
<dbReference type="InterPro" id="IPR005839">
    <property type="entry name" value="Methylthiotransferase"/>
</dbReference>
<evidence type="ECO:0000313" key="14">
    <source>
        <dbReference type="Proteomes" id="UP000644441"/>
    </source>
</evidence>
<keyword evidence="9" id="KW-0963">Cytoplasm</keyword>
<feature type="binding site" evidence="9">
    <location>
        <position position="161"/>
    </location>
    <ligand>
        <name>[4Fe-4S] cluster</name>
        <dbReference type="ChEBI" id="CHEBI:49883"/>
        <label>2</label>
        <note>4Fe-4S-S-AdoMet</note>
    </ligand>
</feature>
<dbReference type="InterPro" id="IPR023404">
    <property type="entry name" value="rSAM_horseshoe"/>
</dbReference>
<dbReference type="InterPro" id="IPR038135">
    <property type="entry name" value="Methylthiotransferase_N_sf"/>
</dbReference>
<evidence type="ECO:0000256" key="7">
    <source>
        <dbReference type="ARBA" id="ARBA00023014"/>
    </source>
</evidence>
<dbReference type="Gene3D" id="3.40.50.12160">
    <property type="entry name" value="Methylthiotransferase, N-terminal domain"/>
    <property type="match status" value="1"/>
</dbReference>
<feature type="binding site" evidence="9">
    <location>
        <position position="83"/>
    </location>
    <ligand>
        <name>[4Fe-4S] cluster</name>
        <dbReference type="ChEBI" id="CHEBI:49883"/>
        <label>1</label>
    </ligand>
</feature>
<dbReference type="SUPFAM" id="SSF102114">
    <property type="entry name" value="Radical SAM enzymes"/>
    <property type="match status" value="1"/>
</dbReference>
<dbReference type="InterPro" id="IPR006638">
    <property type="entry name" value="Elp3/MiaA/NifB-like_rSAM"/>
</dbReference>
<dbReference type="InterPro" id="IPR020612">
    <property type="entry name" value="Methylthiotransferase_CS"/>
</dbReference>
<dbReference type="PANTHER" id="PTHR43020">
    <property type="entry name" value="CDK5 REGULATORY SUBUNIT-ASSOCIATED PROTEIN 1"/>
    <property type="match status" value="1"/>
</dbReference>
<feature type="domain" description="TRAM" evidence="10">
    <location>
        <begin position="378"/>
        <end position="442"/>
    </location>
</feature>
<feature type="binding site" evidence="9">
    <location>
        <position position="157"/>
    </location>
    <ligand>
        <name>[4Fe-4S] cluster</name>
        <dbReference type="ChEBI" id="CHEBI:49883"/>
        <label>2</label>
        <note>4Fe-4S-S-AdoMet</note>
    </ligand>
</feature>
<keyword evidence="4 9" id="KW-0949">S-adenosyl-L-methionine</keyword>
<keyword evidence="7 9" id="KW-0411">Iron-sulfur</keyword>
<dbReference type="SFLD" id="SFLDG01082">
    <property type="entry name" value="B12-binding_domain_containing"/>
    <property type="match status" value="1"/>
</dbReference>
<evidence type="ECO:0000256" key="5">
    <source>
        <dbReference type="ARBA" id="ARBA00022723"/>
    </source>
</evidence>
<dbReference type="PROSITE" id="PS51449">
    <property type="entry name" value="MTTASE_N"/>
    <property type="match status" value="1"/>
</dbReference>
<evidence type="ECO:0000313" key="13">
    <source>
        <dbReference type="EMBL" id="MBF5054117.1"/>
    </source>
</evidence>
<comment type="cofactor">
    <cofactor evidence="9">
        <name>[4Fe-4S] cluster</name>
        <dbReference type="ChEBI" id="CHEBI:49883"/>
    </cofactor>
    <text evidence="9">Binds 2 [4Fe-4S] clusters. One cluster is coordinated with 3 cysteines and an exchangeable S-adenosyl-L-methionine.</text>
</comment>
<dbReference type="Proteomes" id="UP000644441">
    <property type="component" value="Unassembled WGS sequence"/>
</dbReference>
<dbReference type="HAMAP" id="MF_01864">
    <property type="entry name" value="tRNA_metthiotr_MiaB"/>
    <property type="match status" value="1"/>
</dbReference>
<dbReference type="PANTHER" id="PTHR43020:SF2">
    <property type="entry name" value="MITOCHONDRIAL TRNA METHYLTHIOTRANSFERASE CDK5RAP1"/>
    <property type="match status" value="1"/>
</dbReference>
<comment type="catalytic activity">
    <reaction evidence="9">
        <text>N(6)-dimethylallyladenosine(37) in tRNA + (sulfur carrier)-SH + AH2 + 2 S-adenosyl-L-methionine = 2-methylsulfanyl-N(6)-dimethylallyladenosine(37) in tRNA + (sulfur carrier)-H + 5'-deoxyadenosine + L-methionine + A + S-adenosyl-L-homocysteine + 2 H(+)</text>
        <dbReference type="Rhea" id="RHEA:37067"/>
        <dbReference type="Rhea" id="RHEA-COMP:10375"/>
        <dbReference type="Rhea" id="RHEA-COMP:10376"/>
        <dbReference type="Rhea" id="RHEA-COMP:14737"/>
        <dbReference type="Rhea" id="RHEA-COMP:14739"/>
        <dbReference type="ChEBI" id="CHEBI:13193"/>
        <dbReference type="ChEBI" id="CHEBI:15378"/>
        <dbReference type="ChEBI" id="CHEBI:17319"/>
        <dbReference type="ChEBI" id="CHEBI:17499"/>
        <dbReference type="ChEBI" id="CHEBI:29917"/>
        <dbReference type="ChEBI" id="CHEBI:57844"/>
        <dbReference type="ChEBI" id="CHEBI:57856"/>
        <dbReference type="ChEBI" id="CHEBI:59789"/>
        <dbReference type="ChEBI" id="CHEBI:64428"/>
        <dbReference type="ChEBI" id="CHEBI:74415"/>
        <dbReference type="ChEBI" id="CHEBI:74417"/>
        <dbReference type="EC" id="2.8.4.3"/>
    </reaction>
</comment>
<comment type="similarity">
    <text evidence="9">Belongs to the methylthiotransferase family. MiaB subfamily.</text>
</comment>
<accession>A0ABS0AJ11</accession>
<feature type="binding site" evidence="9">
    <location>
        <position position="49"/>
    </location>
    <ligand>
        <name>[4Fe-4S] cluster</name>
        <dbReference type="ChEBI" id="CHEBI:49883"/>
        <label>1</label>
    </ligand>
</feature>
<dbReference type="PROSITE" id="PS50926">
    <property type="entry name" value="TRAM"/>
    <property type="match status" value="1"/>
</dbReference>
<evidence type="ECO:0000256" key="6">
    <source>
        <dbReference type="ARBA" id="ARBA00023004"/>
    </source>
</evidence>
<evidence type="ECO:0000256" key="9">
    <source>
        <dbReference type="HAMAP-Rule" id="MF_01864"/>
    </source>
</evidence>
<comment type="subunit">
    <text evidence="9">Monomer.</text>
</comment>
<dbReference type="InterPro" id="IPR007197">
    <property type="entry name" value="rSAM"/>
</dbReference>
<dbReference type="InterPro" id="IPR002792">
    <property type="entry name" value="TRAM_dom"/>
</dbReference>
<dbReference type="Pfam" id="PF01938">
    <property type="entry name" value="TRAM"/>
    <property type="match status" value="1"/>
</dbReference>
<evidence type="ECO:0000259" key="11">
    <source>
        <dbReference type="PROSITE" id="PS51449"/>
    </source>
</evidence>
<protein>
    <recommendedName>
        <fullName evidence="8 9">tRNA-2-methylthio-N(6)-dimethylallyladenosine synthase</fullName>
        <ecNumber evidence="8 9">2.8.4.3</ecNumber>
    </recommendedName>
    <alternativeName>
        <fullName evidence="9">(Dimethylallyl)adenosine tRNA methylthiotransferase MiaB</fullName>
    </alternativeName>
    <alternativeName>
        <fullName evidence="9">tRNA-i(6)A37 methylthiotransferase</fullName>
    </alternativeName>
</protein>
<name>A0ABS0AJ11_9GAMM</name>
<dbReference type="EC" id="2.8.4.3" evidence="8 9"/>
<feature type="binding site" evidence="9">
    <location>
        <position position="12"/>
    </location>
    <ligand>
        <name>[4Fe-4S] cluster</name>
        <dbReference type="ChEBI" id="CHEBI:49883"/>
        <label>1</label>
    </ligand>
</feature>
<evidence type="ECO:0000256" key="1">
    <source>
        <dbReference type="ARBA" id="ARBA00003234"/>
    </source>
</evidence>
<dbReference type="NCBIfam" id="TIGR01574">
    <property type="entry name" value="miaB-methiolase"/>
    <property type="match status" value="1"/>
</dbReference>
<dbReference type="PROSITE" id="PS51918">
    <property type="entry name" value="RADICAL_SAM"/>
    <property type="match status" value="1"/>
</dbReference>
<comment type="caution">
    <text evidence="13">The sequence shown here is derived from an EMBL/GenBank/DDBJ whole genome shotgun (WGS) entry which is preliminary data.</text>
</comment>
<dbReference type="SFLD" id="SFLDS00029">
    <property type="entry name" value="Radical_SAM"/>
    <property type="match status" value="1"/>
</dbReference>
<dbReference type="Pfam" id="PF00919">
    <property type="entry name" value="UPF0004"/>
    <property type="match status" value="1"/>
</dbReference>
<proteinExistence type="inferred from homology"/>
<dbReference type="PROSITE" id="PS01278">
    <property type="entry name" value="MTTASE_RADICAL"/>
    <property type="match status" value="1"/>
</dbReference>
<dbReference type="SFLD" id="SFLDF00273">
    <property type="entry name" value="(dimethylallyl)adenosine_tRNA"/>
    <property type="match status" value="1"/>
</dbReference>
<feature type="binding site" evidence="9">
    <location>
        <position position="164"/>
    </location>
    <ligand>
        <name>[4Fe-4S] cluster</name>
        <dbReference type="ChEBI" id="CHEBI:49883"/>
        <label>2</label>
        <note>4Fe-4S-S-AdoMet</note>
    </ligand>
</feature>
<dbReference type="NCBIfam" id="TIGR00089">
    <property type="entry name" value="MiaB/RimO family radical SAM methylthiotransferase"/>
    <property type="match status" value="1"/>
</dbReference>
<evidence type="ECO:0000256" key="4">
    <source>
        <dbReference type="ARBA" id="ARBA00022691"/>
    </source>
</evidence>
<keyword evidence="6 9" id="KW-0408">Iron</keyword>
<evidence type="ECO:0000256" key="3">
    <source>
        <dbReference type="ARBA" id="ARBA00022679"/>
    </source>
</evidence>
<dbReference type="InterPro" id="IPR006463">
    <property type="entry name" value="MiaB_methiolase"/>
</dbReference>
<dbReference type="RefSeq" id="WP_194856593.1">
    <property type="nucleotide sequence ID" value="NZ_ARXR01000030.1"/>
</dbReference>
<dbReference type="Gene3D" id="3.80.30.20">
    <property type="entry name" value="tm_1862 like domain"/>
    <property type="match status" value="1"/>
</dbReference>
<dbReference type="SFLD" id="SFLDG01061">
    <property type="entry name" value="methylthiotransferase"/>
    <property type="match status" value="1"/>
</dbReference>
<comment type="subcellular location">
    <subcellularLocation>
        <location evidence="9">Cytoplasm</location>
    </subcellularLocation>
</comment>
<dbReference type="SMART" id="SM00729">
    <property type="entry name" value="Elp3"/>
    <property type="match status" value="1"/>
</dbReference>
<gene>
    <name evidence="9" type="primary">miaB</name>
    <name evidence="13" type="ORF">ISO4_02719</name>
</gene>
<keyword evidence="2 9" id="KW-0004">4Fe-4S</keyword>
<dbReference type="InterPro" id="IPR013848">
    <property type="entry name" value="Methylthiotransferase_N"/>
</dbReference>
<feature type="domain" description="Radical SAM core" evidence="12">
    <location>
        <begin position="143"/>
        <end position="375"/>
    </location>
</feature>
<sequence length="444" mass="49579">MARKLFIQTHGCQMNEYDSTRMVDLLESTHNLEPTDNPEDADVLLLNTCSIREKAQEKVFHQLGRWKRLKERNPELIIGVGGCVASQEGEAIRERAPYVDVVFGPQTLHRLPGLITQAASTRSLAIDVTFPEIEKFDNLPEPSVDGPSAFVSIMEGCSKYCTFCVVPYTRGEEVSRPVQPVLDEIRHLADMGVREINLLGQNVNAYRGQGAGGETLDLADLILLIRDIDGIDRIRYTTSHPVEFSDTLIQVYEEVPELVSHLHLPVQSGSDRILAMMKRNHTVLEYKSKLRKLRRIRPDISYSSDFIIGFPGETDADFEATMNLIGDIGFDTSFSFIYSARPGTPAAELPDDVPLAVKKERLRILQQRLSQNAQDISRKMVGSTQRILVDGFSKKDPGQLKGRTENNRVVNFACDDIDLIGDFVDVEIVEALPNSLRGGLPVTA</sequence>
<comment type="function">
    <text evidence="1 9">Catalyzes the methylthiolation of N6-(dimethylallyl)adenosine (i(6)A), leading to the formation of 2-methylthio-N6-(dimethylallyl)adenosine (ms(2)i(6)A) at position 37 in tRNAs that read codons beginning with uridine.</text>
</comment>
<dbReference type="Pfam" id="PF04055">
    <property type="entry name" value="Radical_SAM"/>
    <property type="match status" value="1"/>
</dbReference>
<dbReference type="CDD" id="cd01335">
    <property type="entry name" value="Radical_SAM"/>
    <property type="match status" value="1"/>
</dbReference>
<evidence type="ECO:0000259" key="10">
    <source>
        <dbReference type="PROSITE" id="PS50926"/>
    </source>
</evidence>
<keyword evidence="9" id="KW-0819">tRNA processing</keyword>